<proteinExistence type="predicted"/>
<dbReference type="CDD" id="cd07820">
    <property type="entry name" value="SRPBCC_3"/>
    <property type="match status" value="1"/>
</dbReference>
<dbReference type="Proteomes" id="UP000515237">
    <property type="component" value="Chromosome"/>
</dbReference>
<name>A0A7G7G385_9BACT</name>
<dbReference type="EMBL" id="CP055156">
    <property type="protein sequence ID" value="QNF31619.1"/>
    <property type="molecule type" value="Genomic_DNA"/>
</dbReference>
<dbReference type="SUPFAM" id="SSF55961">
    <property type="entry name" value="Bet v1-like"/>
    <property type="match status" value="1"/>
</dbReference>
<dbReference type="InterPro" id="IPR023393">
    <property type="entry name" value="START-like_dom_sf"/>
</dbReference>
<dbReference type="KEGG" id="aswu:HUW51_02335"/>
<sequence>MPTIQLQTFIQAPKAVCFDLSRSIDLHVKSTAHTGERAIAGRTSGFIELGETVTWRAKHLGIWQNLTTQITEFKYPDYFVDEMVSGAFQSFRHEHYFKNTATGTTMTDVFTFISPLGWLGELTNALFLTSYMRRLLEKRNQVIKGTAESIADKTGKKF</sequence>
<dbReference type="Gene3D" id="3.30.530.20">
    <property type="match status" value="1"/>
</dbReference>
<evidence type="ECO:0000313" key="2">
    <source>
        <dbReference type="Proteomes" id="UP000515237"/>
    </source>
</evidence>
<protein>
    <submittedName>
        <fullName evidence="1">SRPBCC family protein</fullName>
    </submittedName>
</protein>
<reference evidence="1 2" key="1">
    <citation type="journal article" date="2018" name="Int. J. Syst. Evol. Microbiol.">
        <title>Adhaeribacter swui sp. nov., isolated from wet mud.</title>
        <authorList>
            <person name="Kim D.U."/>
            <person name="Kim K.W."/>
            <person name="Kang M.S."/>
            <person name="Kim J.Y."/>
            <person name="Jang J.H."/>
            <person name="Kim M.K."/>
        </authorList>
    </citation>
    <scope>NUCLEOTIDE SEQUENCE [LARGE SCALE GENOMIC DNA]</scope>
    <source>
        <strain evidence="1 2">KCTC 52873</strain>
    </source>
</reference>
<keyword evidence="2" id="KW-1185">Reference proteome</keyword>
<dbReference type="RefSeq" id="WP_185272407.1">
    <property type="nucleotide sequence ID" value="NZ_CP055156.1"/>
</dbReference>
<organism evidence="1 2">
    <name type="scientific">Adhaeribacter swui</name>
    <dbReference type="NCBI Taxonomy" id="2086471"/>
    <lineage>
        <taxon>Bacteria</taxon>
        <taxon>Pseudomonadati</taxon>
        <taxon>Bacteroidota</taxon>
        <taxon>Cytophagia</taxon>
        <taxon>Cytophagales</taxon>
        <taxon>Hymenobacteraceae</taxon>
        <taxon>Adhaeribacter</taxon>
    </lineage>
</organism>
<evidence type="ECO:0000313" key="1">
    <source>
        <dbReference type="EMBL" id="QNF31619.1"/>
    </source>
</evidence>
<gene>
    <name evidence="1" type="ORF">HUW51_02335</name>
</gene>
<accession>A0A7G7G385</accession>
<dbReference type="AlphaFoldDB" id="A0A7G7G385"/>